<keyword evidence="2" id="KW-0472">Membrane</keyword>
<dbReference type="InterPro" id="IPR000719">
    <property type="entry name" value="Prot_kinase_dom"/>
</dbReference>
<protein>
    <recommendedName>
        <fullName evidence="3">Protein kinase domain-containing protein</fullName>
    </recommendedName>
</protein>
<name>A0A6A4YYA3_9STRA</name>
<evidence type="ECO:0000313" key="4">
    <source>
        <dbReference type="EMBL" id="KAF0701532.1"/>
    </source>
</evidence>
<feature type="non-terminal residue" evidence="4">
    <location>
        <position position="292"/>
    </location>
</feature>
<organism evidence="4">
    <name type="scientific">Aphanomyces stellatus</name>
    <dbReference type="NCBI Taxonomy" id="120398"/>
    <lineage>
        <taxon>Eukaryota</taxon>
        <taxon>Sar</taxon>
        <taxon>Stramenopiles</taxon>
        <taxon>Oomycota</taxon>
        <taxon>Saprolegniomycetes</taxon>
        <taxon>Saprolegniales</taxon>
        <taxon>Verrucalvaceae</taxon>
        <taxon>Aphanomyces</taxon>
    </lineage>
</organism>
<keyword evidence="2" id="KW-1133">Transmembrane helix</keyword>
<dbReference type="AlphaFoldDB" id="A0A6A4YYA3"/>
<evidence type="ECO:0000256" key="1">
    <source>
        <dbReference type="SAM" id="MobiDB-lite"/>
    </source>
</evidence>
<evidence type="ECO:0000259" key="3">
    <source>
        <dbReference type="PROSITE" id="PS50011"/>
    </source>
</evidence>
<dbReference type="Gene3D" id="3.30.200.20">
    <property type="entry name" value="Phosphorylase Kinase, domain 1"/>
    <property type="match status" value="1"/>
</dbReference>
<feature type="region of interest" description="Disordered" evidence="1">
    <location>
        <begin position="53"/>
        <end position="82"/>
    </location>
</feature>
<gene>
    <name evidence="4" type="ORF">As57867_007983</name>
</gene>
<dbReference type="SUPFAM" id="SSF56112">
    <property type="entry name" value="Protein kinase-like (PK-like)"/>
    <property type="match status" value="1"/>
</dbReference>
<feature type="compositionally biased region" description="Low complexity" evidence="1">
    <location>
        <begin position="124"/>
        <end position="134"/>
    </location>
</feature>
<dbReference type="PROSITE" id="PS50011">
    <property type="entry name" value="PROTEIN_KINASE_DOM"/>
    <property type="match status" value="1"/>
</dbReference>
<feature type="region of interest" description="Disordered" evidence="1">
    <location>
        <begin position="96"/>
        <end position="134"/>
    </location>
</feature>
<dbReference type="GO" id="GO:0005524">
    <property type="term" value="F:ATP binding"/>
    <property type="evidence" value="ECO:0007669"/>
    <property type="project" value="InterPro"/>
</dbReference>
<keyword evidence="2" id="KW-0812">Transmembrane</keyword>
<dbReference type="InterPro" id="IPR011009">
    <property type="entry name" value="Kinase-like_dom_sf"/>
</dbReference>
<feature type="compositionally biased region" description="Polar residues" evidence="1">
    <location>
        <begin position="96"/>
        <end position="113"/>
    </location>
</feature>
<dbReference type="GO" id="GO:0004674">
    <property type="term" value="F:protein serine/threonine kinase activity"/>
    <property type="evidence" value="ECO:0007669"/>
    <property type="project" value="TreeGrafter"/>
</dbReference>
<reference evidence="4" key="1">
    <citation type="submission" date="2019-06" db="EMBL/GenBank/DDBJ databases">
        <title>Genomics analysis of Aphanomyces spp. identifies a new class of oomycete effector associated with host adaptation.</title>
        <authorList>
            <person name="Gaulin E."/>
        </authorList>
    </citation>
    <scope>NUCLEOTIDE SEQUENCE</scope>
    <source>
        <strain evidence="4">CBS 578.67</strain>
    </source>
</reference>
<feature type="compositionally biased region" description="Basic and acidic residues" evidence="1">
    <location>
        <begin position="64"/>
        <end position="74"/>
    </location>
</feature>
<evidence type="ECO:0000256" key="2">
    <source>
        <dbReference type="SAM" id="Phobius"/>
    </source>
</evidence>
<dbReference type="PANTHER" id="PTHR44329:SF214">
    <property type="entry name" value="PROTEIN KINASE DOMAIN-CONTAINING PROTEIN"/>
    <property type="match status" value="1"/>
</dbReference>
<feature type="transmembrane region" description="Helical" evidence="2">
    <location>
        <begin position="142"/>
        <end position="163"/>
    </location>
</feature>
<feature type="domain" description="Protein kinase" evidence="3">
    <location>
        <begin position="203"/>
        <end position="292"/>
    </location>
</feature>
<dbReference type="InterPro" id="IPR001245">
    <property type="entry name" value="Ser-Thr/Tyr_kinase_cat_dom"/>
</dbReference>
<dbReference type="Pfam" id="PF07714">
    <property type="entry name" value="PK_Tyr_Ser-Thr"/>
    <property type="match status" value="1"/>
</dbReference>
<dbReference type="PANTHER" id="PTHR44329">
    <property type="entry name" value="SERINE/THREONINE-PROTEIN KINASE TNNI3K-RELATED"/>
    <property type="match status" value="1"/>
</dbReference>
<comment type="caution">
    <text evidence="4">The sequence shown here is derived from an EMBL/GenBank/DDBJ whole genome shotgun (WGS) entry which is preliminary data.</text>
</comment>
<proteinExistence type="predicted"/>
<sequence length="292" mass="31852">MKAMPTPAPPQRKPNELVDVLVLGTAAAPAPQMSTDRPVRLEALTTASMTLVPTTNFQSDDESGEHITRSDSHTTENTPAQDPMHVASAVDNTTNVSSFLPRTSPPNDTNSIIDATFWPKTSTPRETTPLPTATTPPKVNTAMYAGVGVGVVLCALVLLGYFMRRRQRQQYTSTKLTTLTSQQSSQTLHWHNLNQHQVNIEDIQLIKRLAAGAYGILYLATYQDQLVAVKTCTKTTLPDIQAFFDELALLATLTSPTIVTLVGVAWTKATDLKAVLEYMNMGDLRDVLAKTT</sequence>
<accession>A0A6A4YYA3</accession>
<dbReference type="EMBL" id="VJMH01005034">
    <property type="protein sequence ID" value="KAF0701532.1"/>
    <property type="molecule type" value="Genomic_DNA"/>
</dbReference>
<dbReference type="InterPro" id="IPR051681">
    <property type="entry name" value="Ser/Thr_Kinases-Pseudokinases"/>
</dbReference>